<organism evidence="1 2">
    <name type="scientific">Kribbella sancticallisti</name>
    <dbReference type="NCBI Taxonomy" id="460087"/>
    <lineage>
        <taxon>Bacteria</taxon>
        <taxon>Bacillati</taxon>
        <taxon>Actinomycetota</taxon>
        <taxon>Actinomycetes</taxon>
        <taxon>Propionibacteriales</taxon>
        <taxon>Kribbellaceae</taxon>
        <taxon>Kribbella</taxon>
    </lineage>
</organism>
<dbReference type="Proteomes" id="UP001500393">
    <property type="component" value="Unassembled WGS sequence"/>
</dbReference>
<protein>
    <recommendedName>
        <fullName evidence="3">Abi-like protein</fullName>
    </recommendedName>
</protein>
<gene>
    <name evidence="1" type="ORF">GCM10009789_67680</name>
</gene>
<evidence type="ECO:0000313" key="2">
    <source>
        <dbReference type="Proteomes" id="UP001500393"/>
    </source>
</evidence>
<name>A0ABP4QE24_9ACTN</name>
<evidence type="ECO:0008006" key="3">
    <source>
        <dbReference type="Google" id="ProtNLM"/>
    </source>
</evidence>
<keyword evidence="2" id="KW-1185">Reference proteome</keyword>
<proteinExistence type="predicted"/>
<evidence type="ECO:0000313" key="1">
    <source>
        <dbReference type="EMBL" id="GAA1604157.1"/>
    </source>
</evidence>
<accession>A0ABP4QE24</accession>
<comment type="caution">
    <text evidence="1">The sequence shown here is derived from an EMBL/GenBank/DDBJ whole genome shotgun (WGS) entry which is preliminary data.</text>
</comment>
<reference evidence="2" key="1">
    <citation type="journal article" date="2019" name="Int. J. Syst. Evol. Microbiol.">
        <title>The Global Catalogue of Microorganisms (GCM) 10K type strain sequencing project: providing services to taxonomists for standard genome sequencing and annotation.</title>
        <authorList>
            <consortium name="The Broad Institute Genomics Platform"/>
            <consortium name="The Broad Institute Genome Sequencing Center for Infectious Disease"/>
            <person name="Wu L."/>
            <person name="Ma J."/>
        </authorList>
    </citation>
    <scope>NUCLEOTIDE SEQUENCE [LARGE SCALE GENOMIC DNA]</scope>
    <source>
        <strain evidence="2">JCM 14969</strain>
    </source>
</reference>
<sequence length="363" mass="41743">MPHVDDNVQTVWTMLSEPRMAPYLRIAGNDQREALALYEWSTRTSAAAFEDIGHLEVLFRNALDRQLREYFREERCGIPWFLLPTPGGEHVADAVATVRERLRPLGKESRHQIVAGLSFGFWSGLLGSRYEELWRDCLHRAFPHSSGRRKQVSAAMERVRKFRNRLAHHDSMINVDVPFEIRQIIELTSFIDKDAANWLERRSATMTVYGERPIAIEDTVVVAARSAWTLYEDVYAYVCQPGRAFRTVDRIAFYADREIKTDVPKVLHRRDNVEWTKEEADRLRGSADRFDRKIAQVIDAARSTSWTDGLYQVFLLTRPGDPKHRQLSACLPHGGNGRGSAFTQRQRYVSLHSLELATSTEGL</sequence>
<dbReference type="EMBL" id="BAAAOS010000054">
    <property type="protein sequence ID" value="GAA1604157.1"/>
    <property type="molecule type" value="Genomic_DNA"/>
</dbReference>